<keyword evidence="9" id="KW-0067">ATP-binding</keyword>
<comment type="catalytic activity">
    <reaction evidence="13">
        <text>L-tyrosyl-[protein] + ATP = O-phospho-L-tyrosyl-[protein] + ADP + H(+)</text>
        <dbReference type="Rhea" id="RHEA:10596"/>
        <dbReference type="Rhea" id="RHEA-COMP:10136"/>
        <dbReference type="Rhea" id="RHEA-COMP:20101"/>
        <dbReference type="ChEBI" id="CHEBI:15378"/>
        <dbReference type="ChEBI" id="CHEBI:30616"/>
        <dbReference type="ChEBI" id="CHEBI:46858"/>
        <dbReference type="ChEBI" id="CHEBI:61978"/>
        <dbReference type="ChEBI" id="CHEBI:456216"/>
    </reaction>
</comment>
<dbReference type="GO" id="GO:0005524">
    <property type="term" value="F:ATP binding"/>
    <property type="evidence" value="ECO:0007669"/>
    <property type="project" value="UniProtKB-KW"/>
</dbReference>
<evidence type="ECO:0000313" key="19">
    <source>
        <dbReference type="EMBL" id="PJI32562.1"/>
    </source>
</evidence>
<dbReference type="Pfam" id="PF13614">
    <property type="entry name" value="AAA_31"/>
    <property type="match status" value="1"/>
</dbReference>
<evidence type="ECO:0000256" key="1">
    <source>
        <dbReference type="ARBA" id="ARBA00004429"/>
    </source>
</evidence>
<feature type="domain" description="Tyrosine-protein kinase G-rich" evidence="18">
    <location>
        <begin position="378"/>
        <end position="458"/>
    </location>
</feature>
<dbReference type="GO" id="GO:0004713">
    <property type="term" value="F:protein tyrosine kinase activity"/>
    <property type="evidence" value="ECO:0007669"/>
    <property type="project" value="UniProtKB-KW"/>
</dbReference>
<protein>
    <submittedName>
        <fullName evidence="19">Tyrosine protein kinase</fullName>
    </submittedName>
</protein>
<dbReference type="InterPro" id="IPR005702">
    <property type="entry name" value="Wzc-like_C"/>
</dbReference>
<keyword evidence="8 19" id="KW-0418">Kinase</keyword>
<dbReference type="GO" id="GO:0042802">
    <property type="term" value="F:identical protein binding"/>
    <property type="evidence" value="ECO:0007669"/>
    <property type="project" value="UniProtKB-ARBA"/>
</dbReference>
<evidence type="ECO:0000256" key="12">
    <source>
        <dbReference type="ARBA" id="ARBA00023137"/>
    </source>
</evidence>
<dbReference type="Pfam" id="PF02706">
    <property type="entry name" value="Wzz"/>
    <property type="match status" value="1"/>
</dbReference>
<dbReference type="FunFam" id="3.40.50.300:FF:000527">
    <property type="entry name" value="Tyrosine-protein kinase etk"/>
    <property type="match status" value="1"/>
</dbReference>
<keyword evidence="5" id="KW-0808">Transferase</keyword>
<dbReference type="InterPro" id="IPR050445">
    <property type="entry name" value="Bact_polysacc_biosynth/exp"/>
</dbReference>
<dbReference type="AlphaFoldDB" id="A0A2H9ULH9"/>
<feature type="domain" description="AAA" evidence="17">
    <location>
        <begin position="542"/>
        <end position="691"/>
    </location>
</feature>
<evidence type="ECO:0000256" key="5">
    <source>
        <dbReference type="ARBA" id="ARBA00022679"/>
    </source>
</evidence>
<feature type="domain" description="Polysaccharide chain length determinant N-terminal" evidence="16">
    <location>
        <begin position="9"/>
        <end position="100"/>
    </location>
</feature>
<evidence type="ECO:0000256" key="3">
    <source>
        <dbReference type="ARBA" id="ARBA00022475"/>
    </source>
</evidence>
<dbReference type="InterPro" id="IPR025669">
    <property type="entry name" value="AAA_dom"/>
</dbReference>
<accession>A0A2H9ULH9</accession>
<dbReference type="Pfam" id="PF13807">
    <property type="entry name" value="GNVR"/>
    <property type="match status" value="1"/>
</dbReference>
<gene>
    <name evidence="19" type="ORF">CU320_07880</name>
</gene>
<keyword evidence="3" id="KW-1003">Cell membrane</keyword>
<feature type="coiled-coil region" evidence="14">
    <location>
        <begin position="265"/>
        <end position="381"/>
    </location>
</feature>
<evidence type="ECO:0000256" key="2">
    <source>
        <dbReference type="ARBA" id="ARBA00008883"/>
    </source>
</evidence>
<dbReference type="Proteomes" id="UP000242351">
    <property type="component" value="Unassembled WGS sequence"/>
</dbReference>
<name>A0A2H9ULH9_9GAMM</name>
<comment type="subcellular location">
    <subcellularLocation>
        <location evidence="1">Cell inner membrane</location>
        <topology evidence="1">Multi-pass membrane protein</topology>
    </subcellularLocation>
</comment>
<keyword evidence="10 15" id="KW-1133">Transmembrane helix</keyword>
<evidence type="ECO:0000256" key="14">
    <source>
        <dbReference type="SAM" id="Coils"/>
    </source>
</evidence>
<dbReference type="PANTHER" id="PTHR32309:SF32">
    <property type="entry name" value="TYROSINE-PROTEIN KINASE ETK-RELATED"/>
    <property type="match status" value="1"/>
</dbReference>
<keyword evidence="6 15" id="KW-0812">Transmembrane</keyword>
<keyword evidence="11 15" id="KW-0472">Membrane</keyword>
<dbReference type="EMBL" id="PGOZ01000008">
    <property type="protein sequence ID" value="PJI32562.1"/>
    <property type="molecule type" value="Genomic_DNA"/>
</dbReference>
<dbReference type="Gene3D" id="1.10.287.1490">
    <property type="match status" value="1"/>
</dbReference>
<dbReference type="RefSeq" id="WP_100357666.1">
    <property type="nucleotide sequence ID" value="NZ_PGOZ01000008.1"/>
</dbReference>
<evidence type="ECO:0000313" key="20">
    <source>
        <dbReference type="Proteomes" id="UP000242351"/>
    </source>
</evidence>
<reference evidence="19 20" key="2">
    <citation type="submission" date="2017-12" db="EMBL/GenBank/DDBJ databases">
        <title>Revising the taxonomy of the Acinetobacter lwoffii group: the description of Acinetobacter pseudolwoffii sp. nov. and emended description of Acinetobacter lwoffii.</title>
        <authorList>
            <person name="Nemec A."/>
        </authorList>
    </citation>
    <scope>NUCLEOTIDE SEQUENCE [LARGE SCALE GENOMIC DNA]</scope>
    <source>
        <strain evidence="19 20">ANC 5347</strain>
    </source>
</reference>
<keyword evidence="7" id="KW-0547">Nucleotide-binding</keyword>
<evidence type="ECO:0000256" key="4">
    <source>
        <dbReference type="ARBA" id="ARBA00022519"/>
    </source>
</evidence>
<reference evidence="19 20" key="1">
    <citation type="submission" date="2017-11" db="EMBL/GenBank/DDBJ databases">
        <authorList>
            <person name="Han C.G."/>
        </authorList>
    </citation>
    <scope>NUCLEOTIDE SEQUENCE [LARGE SCALE GENOMIC DNA]</scope>
    <source>
        <strain evidence="19 20">ANC 5347</strain>
    </source>
</reference>
<evidence type="ECO:0000256" key="13">
    <source>
        <dbReference type="ARBA" id="ARBA00053015"/>
    </source>
</evidence>
<evidence type="ECO:0000256" key="8">
    <source>
        <dbReference type="ARBA" id="ARBA00022777"/>
    </source>
</evidence>
<keyword evidence="12" id="KW-0829">Tyrosine-protein kinase</keyword>
<comment type="similarity">
    <text evidence="2">Belongs to the etk/wzc family.</text>
</comment>
<sequence>MSQNTNTEDTIDLKELFFSLIAQWKLIALCVILSLVCALLYLRTTPDIYQVDALVQVEENKGASAALLGDLSNMIEQKSPAQAEIEILQSRLVLGTVIDRLNLNIRIHGTEDSFWSRLLNKHEYDSEYSGKSVLFKDNQKSFDVRSFEIPDYYRDKNLLLRFSQGKFSLTDSATEQVVFSAPLNQTSQLQSEYGLWKVGIYSQDSFDSTYLIQKQSLPAAVRSLLADYSVAEKGKMTGVLGLNYQGTDKQHITQVLNAILAAYSQQNIERRSAETAQTLKFLEDQLPELKQQLDVAEREFNRFRQQYNTVDVTKESELYLTQSVTLETQKAELEQKVAEASAKYTAEHPIMQQMNAQLSAINKKINELDGTLRRLPELQRQYLQLFREVEVKQQLYTGLLNSYQQLRIAKAGEIGNVRIVDTAVEPIEPIKPKKLQILILSIFLGGFLGTLLALLRNMLRSGVKDSTQIENELDLPVYATVPRSPVQESRIKLLKKKKNIPILAVKHSDDIAIESLRSMRTAIHFALSSAKNNIIMVSGPAPEVGKSFISTNLATILAQSQKRVLIIDADLRRGYLHKYFNHANQPGLADYLNGQTELSQVIKATEVSGLDVIARGKSPANPSELLSTTQFSAMLNQLSEQYDHILIDTPPILAVTDGIIISQHAGVNLVIARYAKTQMKELELTINRFEQAGVKVNGIILNDIQRSSAGYGYGYNYSYAYKANKDND</sequence>
<evidence type="ECO:0000256" key="10">
    <source>
        <dbReference type="ARBA" id="ARBA00022989"/>
    </source>
</evidence>
<evidence type="ECO:0000259" key="17">
    <source>
        <dbReference type="Pfam" id="PF13614"/>
    </source>
</evidence>
<dbReference type="InterPro" id="IPR032807">
    <property type="entry name" value="GNVR"/>
</dbReference>
<evidence type="ECO:0000256" key="11">
    <source>
        <dbReference type="ARBA" id="ARBA00023136"/>
    </source>
</evidence>
<evidence type="ECO:0000259" key="18">
    <source>
        <dbReference type="Pfam" id="PF13807"/>
    </source>
</evidence>
<dbReference type="Gene3D" id="3.40.50.300">
    <property type="entry name" value="P-loop containing nucleotide triphosphate hydrolases"/>
    <property type="match status" value="1"/>
</dbReference>
<evidence type="ECO:0000256" key="7">
    <source>
        <dbReference type="ARBA" id="ARBA00022741"/>
    </source>
</evidence>
<evidence type="ECO:0000259" key="16">
    <source>
        <dbReference type="Pfam" id="PF02706"/>
    </source>
</evidence>
<dbReference type="CDD" id="cd05387">
    <property type="entry name" value="BY-kinase"/>
    <property type="match status" value="1"/>
</dbReference>
<feature type="transmembrane region" description="Helical" evidence="15">
    <location>
        <begin position="20"/>
        <end position="42"/>
    </location>
</feature>
<dbReference type="PANTHER" id="PTHR32309">
    <property type="entry name" value="TYROSINE-PROTEIN KINASE"/>
    <property type="match status" value="1"/>
</dbReference>
<dbReference type="SUPFAM" id="SSF52540">
    <property type="entry name" value="P-loop containing nucleoside triphosphate hydrolases"/>
    <property type="match status" value="1"/>
</dbReference>
<evidence type="ECO:0000256" key="9">
    <source>
        <dbReference type="ARBA" id="ARBA00022840"/>
    </source>
</evidence>
<dbReference type="GO" id="GO:0005886">
    <property type="term" value="C:plasma membrane"/>
    <property type="evidence" value="ECO:0007669"/>
    <property type="project" value="UniProtKB-SubCell"/>
</dbReference>
<evidence type="ECO:0000256" key="6">
    <source>
        <dbReference type="ARBA" id="ARBA00022692"/>
    </source>
</evidence>
<dbReference type="InterPro" id="IPR027417">
    <property type="entry name" value="P-loop_NTPase"/>
</dbReference>
<organism evidence="19 20">
    <name type="scientific">Acinetobacter pseudolwoffii</name>
    <dbReference type="NCBI Taxonomy" id="2053287"/>
    <lineage>
        <taxon>Bacteria</taxon>
        <taxon>Pseudomonadati</taxon>
        <taxon>Pseudomonadota</taxon>
        <taxon>Gammaproteobacteria</taxon>
        <taxon>Moraxellales</taxon>
        <taxon>Moraxellaceae</taxon>
        <taxon>Acinetobacter</taxon>
    </lineage>
</organism>
<dbReference type="NCBIfam" id="TIGR01007">
    <property type="entry name" value="eps_fam"/>
    <property type="match status" value="1"/>
</dbReference>
<evidence type="ECO:0000256" key="15">
    <source>
        <dbReference type="SAM" id="Phobius"/>
    </source>
</evidence>
<dbReference type="InterPro" id="IPR003856">
    <property type="entry name" value="LPS_length_determ_N"/>
</dbReference>
<keyword evidence="4" id="KW-0997">Cell inner membrane</keyword>
<comment type="caution">
    <text evidence="19">The sequence shown here is derived from an EMBL/GenBank/DDBJ whole genome shotgun (WGS) entry which is preliminary data.</text>
</comment>
<proteinExistence type="inferred from homology"/>
<keyword evidence="14" id="KW-0175">Coiled coil</keyword>
<feature type="transmembrane region" description="Helical" evidence="15">
    <location>
        <begin position="437"/>
        <end position="455"/>
    </location>
</feature>